<sequence length="263" mass="27517">MMDDLVLVETSEDGAVATVVMNRPEALNAISVALEDSLLSVFRRLAGESAVRAIVLTGAGRAFSAGVDLKELGAGAREGRDWRGPDTLAGAMRCSKVPVIAAVNGFAVTGGLELALQADFIVAAEGARFADTHARVGLTPSWGMTQILPRLIGPARARWMSLTGGFIDAATARDWGLAVEVTPPEALLARARALGAEIAETDPVAMGRIRGLIAAGEGMPLREALALETKVFDEHMATLAHGAVEARRSVVQARGRRIAGESE</sequence>
<dbReference type="InterPro" id="IPR001753">
    <property type="entry name" value="Enoyl-CoA_hydra/iso"/>
</dbReference>
<dbReference type="Proteomes" id="UP000503336">
    <property type="component" value="Chromosome"/>
</dbReference>
<dbReference type="KEGG" id="hdh:G5B40_13330"/>
<name>A0A7L5BZU2_9RHOB</name>
<evidence type="ECO:0000313" key="2">
    <source>
        <dbReference type="EMBL" id="QIE56358.1"/>
    </source>
</evidence>
<dbReference type="PANTHER" id="PTHR43802">
    <property type="entry name" value="ENOYL-COA HYDRATASE"/>
    <property type="match status" value="1"/>
</dbReference>
<reference evidence="2 3" key="1">
    <citation type="submission" date="2020-02" db="EMBL/GenBank/DDBJ databases">
        <title>complete genome sequence of Rhodobacteraceae bacterium.</title>
        <authorList>
            <person name="Park J."/>
            <person name="Kim Y.-S."/>
            <person name="Kim K.-H."/>
        </authorList>
    </citation>
    <scope>NUCLEOTIDE SEQUENCE [LARGE SCALE GENOMIC DNA]</scope>
    <source>
        <strain evidence="2 3">RR4-56</strain>
    </source>
</reference>
<evidence type="ECO:0000256" key="1">
    <source>
        <dbReference type="ARBA" id="ARBA00005254"/>
    </source>
</evidence>
<dbReference type="EMBL" id="CP049056">
    <property type="protein sequence ID" value="QIE56358.1"/>
    <property type="molecule type" value="Genomic_DNA"/>
</dbReference>
<dbReference type="Pfam" id="PF00378">
    <property type="entry name" value="ECH_1"/>
    <property type="match status" value="1"/>
</dbReference>
<dbReference type="NCBIfam" id="NF004840">
    <property type="entry name" value="PRK06190.1"/>
    <property type="match status" value="1"/>
</dbReference>
<dbReference type="EC" id="4.2.1.17" evidence="2"/>
<keyword evidence="3" id="KW-1185">Reference proteome</keyword>
<dbReference type="GO" id="GO:0004300">
    <property type="term" value="F:enoyl-CoA hydratase activity"/>
    <property type="evidence" value="ECO:0007669"/>
    <property type="project" value="UniProtKB-EC"/>
</dbReference>
<organism evidence="2 3">
    <name type="scientific">Pikeienuella piscinae</name>
    <dbReference type="NCBI Taxonomy" id="2748098"/>
    <lineage>
        <taxon>Bacteria</taxon>
        <taxon>Pseudomonadati</taxon>
        <taxon>Pseudomonadota</taxon>
        <taxon>Alphaproteobacteria</taxon>
        <taxon>Rhodobacterales</taxon>
        <taxon>Paracoccaceae</taxon>
        <taxon>Pikeienuella</taxon>
    </lineage>
</organism>
<dbReference type="AlphaFoldDB" id="A0A7L5BZU2"/>
<dbReference type="Gene3D" id="3.90.226.10">
    <property type="entry name" value="2-enoyl-CoA Hydratase, Chain A, domain 1"/>
    <property type="match status" value="1"/>
</dbReference>
<dbReference type="CDD" id="cd06558">
    <property type="entry name" value="crotonase-like"/>
    <property type="match status" value="1"/>
</dbReference>
<keyword evidence="2" id="KW-0456">Lyase</keyword>
<protein>
    <submittedName>
        <fullName evidence="2">Enoyl-CoA hydratase</fullName>
        <ecNumber evidence="2">4.2.1.17</ecNumber>
    </submittedName>
</protein>
<dbReference type="InterPro" id="IPR029045">
    <property type="entry name" value="ClpP/crotonase-like_dom_sf"/>
</dbReference>
<dbReference type="PANTHER" id="PTHR43802:SF1">
    <property type="entry name" value="IP11341P-RELATED"/>
    <property type="match status" value="1"/>
</dbReference>
<evidence type="ECO:0000313" key="3">
    <source>
        <dbReference type="Proteomes" id="UP000503336"/>
    </source>
</evidence>
<accession>A0A7L5BZU2</accession>
<dbReference type="SUPFAM" id="SSF52096">
    <property type="entry name" value="ClpP/crotonase"/>
    <property type="match status" value="1"/>
</dbReference>
<comment type="similarity">
    <text evidence="1">Belongs to the enoyl-CoA hydratase/isomerase family.</text>
</comment>
<proteinExistence type="inferred from homology"/>
<gene>
    <name evidence="2" type="ORF">G5B40_13330</name>
</gene>